<accession>A0ABU6WNJ1</accession>
<dbReference type="PANTHER" id="PTHR42648:SF31">
    <property type="entry name" value="RNA-DIRECTED DNA POLYMERASE"/>
    <property type="match status" value="1"/>
</dbReference>
<keyword evidence="1" id="KW-0479">Metal-binding</keyword>
<sequence length="413" mass="46855">MTATFLINRLPSPALQYQSPYERLFLKQPDYHSLRVFGCFAHASTLQSRRHKFSPRAVKSVFIGYPTGYRGYKLYDLEKKFFISRDVTFVETEFPFSKQSSTSSSVVDNFPDVVIPHVMPDVNPSPLPPPVPDSHSTPSASSSLLPSSNSLLAPQLRRSTRQTKPPQYLADYKCHLTNFGTSLTSTHSNHFSKPYLNFIANVQAIPEPAFYHQAVRYPEWRKAMDEELQAMEATKTWSLVPLPHGKHTIGCRWVYKVKCKADGSVERYKARLVAKGYTQQAGIDYKDTFSPVAKLTTVRVLLSLAAIKGWFLLQMDVNNAFLNGDLFEEVYMDLPLGYKTKDSGLVCRLNKSIYGLKQASRQWFCKFSSALLCNNFKQSKRDYSLFTYGTGAQIVYLLVYVDDIILASSSKDM</sequence>
<proteinExistence type="predicted"/>
<gene>
    <name evidence="6" type="ORF">PIB30_116573</name>
</gene>
<dbReference type="EMBL" id="JASCZI010182246">
    <property type="protein sequence ID" value="MED6187442.1"/>
    <property type="molecule type" value="Genomic_DNA"/>
</dbReference>
<feature type="compositionally biased region" description="Low complexity" evidence="3">
    <location>
        <begin position="133"/>
        <end position="147"/>
    </location>
</feature>
<dbReference type="Pfam" id="PF25597">
    <property type="entry name" value="SH3_retrovirus"/>
    <property type="match status" value="1"/>
</dbReference>
<dbReference type="InterPro" id="IPR043502">
    <property type="entry name" value="DNA/RNA_pol_sf"/>
</dbReference>
<comment type="caution">
    <text evidence="6">The sequence shown here is derived from an EMBL/GenBank/DDBJ whole genome shotgun (WGS) entry which is preliminary data.</text>
</comment>
<evidence type="ECO:0000256" key="2">
    <source>
        <dbReference type="ARBA" id="ARBA00022801"/>
    </source>
</evidence>
<feature type="compositionally biased region" description="Pro residues" evidence="3">
    <location>
        <begin position="123"/>
        <end position="132"/>
    </location>
</feature>
<dbReference type="InterPro" id="IPR057670">
    <property type="entry name" value="SH3_retrovirus"/>
</dbReference>
<dbReference type="InterPro" id="IPR039537">
    <property type="entry name" value="Retrotran_Ty1/copia-like"/>
</dbReference>
<protein>
    <recommendedName>
        <fullName evidence="8">Reverse transcriptase Ty1/copia-type domain-containing protein</fullName>
    </recommendedName>
</protein>
<dbReference type="InterPro" id="IPR013103">
    <property type="entry name" value="RVT_2"/>
</dbReference>
<feature type="region of interest" description="Disordered" evidence="3">
    <location>
        <begin position="121"/>
        <end position="147"/>
    </location>
</feature>
<keyword evidence="7" id="KW-1185">Reference proteome</keyword>
<dbReference type="Proteomes" id="UP001341840">
    <property type="component" value="Unassembled WGS sequence"/>
</dbReference>
<dbReference type="PANTHER" id="PTHR42648">
    <property type="entry name" value="TRANSPOSASE, PUTATIVE-RELATED"/>
    <property type="match status" value="1"/>
</dbReference>
<evidence type="ECO:0000259" key="5">
    <source>
        <dbReference type="Pfam" id="PF25597"/>
    </source>
</evidence>
<keyword evidence="2" id="KW-0378">Hydrolase</keyword>
<evidence type="ECO:0000256" key="3">
    <source>
        <dbReference type="SAM" id="MobiDB-lite"/>
    </source>
</evidence>
<evidence type="ECO:0000313" key="7">
    <source>
        <dbReference type="Proteomes" id="UP001341840"/>
    </source>
</evidence>
<dbReference type="Pfam" id="PF07727">
    <property type="entry name" value="RVT_2"/>
    <property type="match status" value="1"/>
</dbReference>
<feature type="domain" description="Retroviral polymerase SH3-like" evidence="5">
    <location>
        <begin position="39"/>
        <end position="100"/>
    </location>
</feature>
<name>A0ABU6WNJ1_9FABA</name>
<evidence type="ECO:0000256" key="1">
    <source>
        <dbReference type="ARBA" id="ARBA00022723"/>
    </source>
</evidence>
<reference evidence="6 7" key="1">
    <citation type="journal article" date="2023" name="Plants (Basel)">
        <title>Bridging the Gap: Combining Genomics and Transcriptomics Approaches to Understand Stylosanthes scabra, an Orphan Legume from the Brazilian Caatinga.</title>
        <authorList>
            <person name="Ferreira-Neto J.R.C."/>
            <person name="da Silva M.D."/>
            <person name="Binneck E."/>
            <person name="de Melo N.F."/>
            <person name="da Silva R.H."/>
            <person name="de Melo A.L.T.M."/>
            <person name="Pandolfi V."/>
            <person name="Bustamante F.O."/>
            <person name="Brasileiro-Vidal A.C."/>
            <person name="Benko-Iseppon A.M."/>
        </authorList>
    </citation>
    <scope>NUCLEOTIDE SEQUENCE [LARGE SCALE GENOMIC DNA]</scope>
    <source>
        <tissue evidence="6">Leaves</tissue>
    </source>
</reference>
<feature type="domain" description="Reverse transcriptase Ty1/copia-type" evidence="4">
    <location>
        <begin position="235"/>
        <end position="411"/>
    </location>
</feature>
<evidence type="ECO:0000259" key="4">
    <source>
        <dbReference type="Pfam" id="PF07727"/>
    </source>
</evidence>
<evidence type="ECO:0008006" key="8">
    <source>
        <dbReference type="Google" id="ProtNLM"/>
    </source>
</evidence>
<organism evidence="6 7">
    <name type="scientific">Stylosanthes scabra</name>
    <dbReference type="NCBI Taxonomy" id="79078"/>
    <lineage>
        <taxon>Eukaryota</taxon>
        <taxon>Viridiplantae</taxon>
        <taxon>Streptophyta</taxon>
        <taxon>Embryophyta</taxon>
        <taxon>Tracheophyta</taxon>
        <taxon>Spermatophyta</taxon>
        <taxon>Magnoliopsida</taxon>
        <taxon>eudicotyledons</taxon>
        <taxon>Gunneridae</taxon>
        <taxon>Pentapetalae</taxon>
        <taxon>rosids</taxon>
        <taxon>fabids</taxon>
        <taxon>Fabales</taxon>
        <taxon>Fabaceae</taxon>
        <taxon>Papilionoideae</taxon>
        <taxon>50 kb inversion clade</taxon>
        <taxon>dalbergioids sensu lato</taxon>
        <taxon>Dalbergieae</taxon>
        <taxon>Pterocarpus clade</taxon>
        <taxon>Stylosanthes</taxon>
    </lineage>
</organism>
<evidence type="ECO:0000313" key="6">
    <source>
        <dbReference type="EMBL" id="MED6187442.1"/>
    </source>
</evidence>
<dbReference type="SUPFAM" id="SSF56672">
    <property type="entry name" value="DNA/RNA polymerases"/>
    <property type="match status" value="1"/>
</dbReference>